<keyword evidence="2" id="KW-1133">Transmembrane helix</keyword>
<evidence type="ECO:0000256" key="1">
    <source>
        <dbReference type="SAM" id="MobiDB-lite"/>
    </source>
</evidence>
<name>M1H5W3_NAEFO</name>
<keyword evidence="2" id="KW-0472">Membrane</keyword>
<dbReference type="AlphaFoldDB" id="M1H5W3"/>
<sequence length="358" mass="41278">MKKIYQSLTRYAKGKSHRWMRRISLIIIAIIVVFSASGYMFIRWILLFFSSQPNKSTTSLEELDDNALPHDDDDNSSIQQDSNTPPLHHSPKDCILFLDQVKAHLQTSIMNEFFSSPIGGDEWPWNQQNQHHLMRAVVSVVQVFCLANMMSRILSSCLCNNNSTMDKVLDEVEHTFSDLVIARCAFQTSSTHNHLQTERYSKTPGVLHLPDPLWTRRRMEYFSSPPLMVTGHNHLEDVLRSIRIEYENNTTGQQFSPCSLLFDSLSQGLLSLSSFKPIFEHLGSNRIEEIWLQYCNACFDLLVSNVRNSTSPVLLKRELEEKMLCKSSCIEGTMNRFIYEELLDDLPCFVKLDMELNV</sequence>
<dbReference type="VEuPathDB" id="AmoebaDB:FDP41_008944"/>
<feature type="compositionally biased region" description="Acidic residues" evidence="1">
    <location>
        <begin position="64"/>
        <end position="75"/>
    </location>
</feature>
<feature type="region of interest" description="Disordered" evidence="1">
    <location>
        <begin position="64"/>
        <end position="87"/>
    </location>
</feature>
<evidence type="ECO:0000256" key="2">
    <source>
        <dbReference type="SAM" id="Phobius"/>
    </source>
</evidence>
<proteinExistence type="predicted"/>
<organism evidence="3">
    <name type="scientific">Naegleria fowleri</name>
    <name type="common">Brain eating amoeba</name>
    <dbReference type="NCBI Taxonomy" id="5763"/>
    <lineage>
        <taxon>Eukaryota</taxon>
        <taxon>Discoba</taxon>
        <taxon>Heterolobosea</taxon>
        <taxon>Tetramitia</taxon>
        <taxon>Eutetramitia</taxon>
        <taxon>Vahlkampfiidae</taxon>
        <taxon>Naegleria</taxon>
    </lineage>
</organism>
<dbReference type="VEuPathDB" id="AmoebaDB:NF0077510"/>
<accession>M1H5W3</accession>
<reference evidence="3" key="1">
    <citation type="journal article" date="2013" name="J. Eukaryot. Microbiol.">
        <title>The Mitochondrial Genome and a 60-kb Nuclear DNA Segment from Naegleria fowleri, the Causative Agent of Primary Amoebic Meningoencephalitis.</title>
        <authorList>
            <person name="Herman E.K."/>
            <person name="Greninger A.L."/>
            <person name="Visvesvara G.S."/>
            <person name="Marciano-Cabral F."/>
            <person name="Dacks J.B."/>
            <person name="Chiu C.Y."/>
        </authorList>
    </citation>
    <scope>NUCLEOTIDE SEQUENCE</scope>
</reference>
<protein>
    <submittedName>
        <fullName evidence="3">Putative Naegleria-specific protein</fullName>
    </submittedName>
</protein>
<keyword evidence="2" id="KW-0812">Transmembrane</keyword>
<dbReference type="EMBL" id="JX827422">
    <property type="protein sequence ID" value="AGE43977.1"/>
    <property type="molecule type" value="Genomic_DNA"/>
</dbReference>
<feature type="transmembrane region" description="Helical" evidence="2">
    <location>
        <begin position="23"/>
        <end position="49"/>
    </location>
</feature>
<evidence type="ECO:0000313" key="3">
    <source>
        <dbReference type="EMBL" id="AGE43977.1"/>
    </source>
</evidence>
<dbReference type="VEuPathDB" id="AmoebaDB:NfTy_047500"/>